<keyword evidence="1" id="KW-0067">ATP-binding</keyword>
<keyword evidence="1" id="KW-0234">DNA repair</keyword>
<reference evidence="3 4" key="1">
    <citation type="submission" date="2019-01" db="EMBL/GenBank/DDBJ databases">
        <title>Sequencing of cultivated peanut Arachis hypogaea provides insights into genome evolution and oil improvement.</title>
        <authorList>
            <person name="Chen X."/>
        </authorList>
    </citation>
    <scope>NUCLEOTIDE SEQUENCE [LARGE SCALE GENOMIC DNA]</scope>
    <source>
        <strain evidence="4">cv. Fuhuasheng</strain>
        <tissue evidence="3">Leaves</tissue>
    </source>
</reference>
<sequence>MEIFRKYRNLEKDIEDIMHFYGRSLQEYSLMPIPSDSNYSLQNERLIIKKFNGKTLLLLPNDRTAYSKFKIPLTVDEYFTSNIQQDSPLTKLHICMLNKYCYETLDKCLRDIMRHASIVNGECPFRRKIVVLGGDFR</sequence>
<evidence type="ECO:0000313" key="3">
    <source>
        <dbReference type="EMBL" id="RYR72897.1"/>
    </source>
</evidence>
<comment type="caution">
    <text evidence="3">The sequence shown here is derived from an EMBL/GenBank/DDBJ whole genome shotgun (WGS) entry which is preliminary data.</text>
</comment>
<dbReference type="PANTHER" id="PTHR10492">
    <property type="match status" value="1"/>
</dbReference>
<gene>
    <name evidence="3" type="ORF">Ahy_A02g007123</name>
</gene>
<organism evidence="3 4">
    <name type="scientific">Arachis hypogaea</name>
    <name type="common">Peanut</name>
    <dbReference type="NCBI Taxonomy" id="3818"/>
    <lineage>
        <taxon>Eukaryota</taxon>
        <taxon>Viridiplantae</taxon>
        <taxon>Streptophyta</taxon>
        <taxon>Embryophyta</taxon>
        <taxon>Tracheophyta</taxon>
        <taxon>Spermatophyta</taxon>
        <taxon>Magnoliopsida</taxon>
        <taxon>eudicotyledons</taxon>
        <taxon>Gunneridae</taxon>
        <taxon>Pentapetalae</taxon>
        <taxon>rosids</taxon>
        <taxon>fabids</taxon>
        <taxon>Fabales</taxon>
        <taxon>Fabaceae</taxon>
        <taxon>Papilionoideae</taxon>
        <taxon>50 kb inversion clade</taxon>
        <taxon>dalbergioids sensu lato</taxon>
        <taxon>Dalbergieae</taxon>
        <taxon>Pterocarpus clade</taxon>
        <taxon>Arachis</taxon>
    </lineage>
</organism>
<keyword evidence="1" id="KW-0227">DNA damage</keyword>
<dbReference type="AlphaFoldDB" id="A0A445EBT8"/>
<comment type="similarity">
    <text evidence="1">Belongs to the helicase family.</text>
</comment>
<dbReference type="GO" id="GO:0005524">
    <property type="term" value="F:ATP binding"/>
    <property type="evidence" value="ECO:0007669"/>
    <property type="project" value="UniProtKB-KW"/>
</dbReference>
<dbReference type="GO" id="GO:0000723">
    <property type="term" value="P:telomere maintenance"/>
    <property type="evidence" value="ECO:0007669"/>
    <property type="project" value="InterPro"/>
</dbReference>
<dbReference type="GO" id="GO:0006281">
    <property type="term" value="P:DNA repair"/>
    <property type="evidence" value="ECO:0007669"/>
    <property type="project" value="UniProtKB-KW"/>
</dbReference>
<evidence type="ECO:0000259" key="2">
    <source>
        <dbReference type="Pfam" id="PF05970"/>
    </source>
</evidence>
<evidence type="ECO:0000313" key="4">
    <source>
        <dbReference type="Proteomes" id="UP000289738"/>
    </source>
</evidence>
<name>A0A445EBT8_ARAHY</name>
<dbReference type="Pfam" id="PF05970">
    <property type="entry name" value="PIF1"/>
    <property type="match status" value="1"/>
</dbReference>
<comment type="cofactor">
    <cofactor evidence="1">
        <name>Mg(2+)</name>
        <dbReference type="ChEBI" id="CHEBI:18420"/>
    </cofactor>
</comment>
<dbReference type="EMBL" id="SDMP01000002">
    <property type="protein sequence ID" value="RYR72897.1"/>
    <property type="molecule type" value="Genomic_DNA"/>
</dbReference>
<accession>A0A445EBT8</accession>
<feature type="domain" description="DNA helicase Pif1-like DEAD-box helicase" evidence="2">
    <location>
        <begin position="56"/>
        <end position="137"/>
    </location>
</feature>
<dbReference type="InterPro" id="IPR010285">
    <property type="entry name" value="DNA_helicase_pif1-like_DEAD"/>
</dbReference>
<proteinExistence type="inferred from homology"/>
<dbReference type="GO" id="GO:0043139">
    <property type="term" value="F:5'-3' DNA helicase activity"/>
    <property type="evidence" value="ECO:0007669"/>
    <property type="project" value="UniProtKB-EC"/>
</dbReference>
<keyword evidence="1" id="KW-0233">DNA recombination</keyword>
<keyword evidence="1" id="KW-0347">Helicase</keyword>
<keyword evidence="1" id="KW-0378">Hydrolase</keyword>
<dbReference type="GO" id="GO:0016887">
    <property type="term" value="F:ATP hydrolysis activity"/>
    <property type="evidence" value="ECO:0007669"/>
    <property type="project" value="RHEA"/>
</dbReference>
<comment type="catalytic activity">
    <reaction evidence="1">
        <text>ATP + H2O = ADP + phosphate + H(+)</text>
        <dbReference type="Rhea" id="RHEA:13065"/>
        <dbReference type="ChEBI" id="CHEBI:15377"/>
        <dbReference type="ChEBI" id="CHEBI:15378"/>
        <dbReference type="ChEBI" id="CHEBI:30616"/>
        <dbReference type="ChEBI" id="CHEBI:43474"/>
        <dbReference type="ChEBI" id="CHEBI:456216"/>
        <dbReference type="EC" id="5.6.2.3"/>
    </reaction>
</comment>
<keyword evidence="1" id="KW-0547">Nucleotide-binding</keyword>
<dbReference type="STRING" id="3818.A0A445EBT8"/>
<dbReference type="PANTHER" id="PTHR10492:SF101">
    <property type="entry name" value="ATP-DEPENDENT DNA HELICASE"/>
    <property type="match status" value="1"/>
</dbReference>
<dbReference type="EC" id="5.6.2.3" evidence="1"/>
<dbReference type="Proteomes" id="UP000289738">
    <property type="component" value="Chromosome A02"/>
</dbReference>
<protein>
    <recommendedName>
        <fullName evidence="1">ATP-dependent DNA helicase</fullName>
        <ecNumber evidence="1">5.6.2.3</ecNumber>
    </recommendedName>
</protein>
<dbReference type="GO" id="GO:0006310">
    <property type="term" value="P:DNA recombination"/>
    <property type="evidence" value="ECO:0007669"/>
    <property type="project" value="UniProtKB-KW"/>
</dbReference>
<evidence type="ECO:0000256" key="1">
    <source>
        <dbReference type="RuleBase" id="RU363044"/>
    </source>
</evidence>
<keyword evidence="4" id="KW-1185">Reference proteome</keyword>